<dbReference type="AlphaFoldDB" id="A0A1T4RAQ8"/>
<evidence type="ECO:0000313" key="3">
    <source>
        <dbReference type="Proteomes" id="UP000191418"/>
    </source>
</evidence>
<feature type="transmembrane region" description="Helical" evidence="1">
    <location>
        <begin position="20"/>
        <end position="40"/>
    </location>
</feature>
<feature type="transmembrane region" description="Helical" evidence="1">
    <location>
        <begin position="46"/>
        <end position="64"/>
    </location>
</feature>
<dbReference type="Proteomes" id="UP000191418">
    <property type="component" value="Unassembled WGS sequence"/>
</dbReference>
<evidence type="ECO:0000313" key="2">
    <source>
        <dbReference type="EMBL" id="OPX55140.1"/>
    </source>
</evidence>
<name>A0A1T4RAQ8_9GAMM</name>
<feature type="transmembrane region" description="Helical" evidence="1">
    <location>
        <begin position="85"/>
        <end position="102"/>
    </location>
</feature>
<feature type="transmembrane region" description="Helical" evidence="1">
    <location>
        <begin position="114"/>
        <end position="134"/>
    </location>
</feature>
<keyword evidence="3" id="KW-1185">Reference proteome</keyword>
<organism evidence="2 3">
    <name type="scientific">Oceanospirillum multiglobuliferum</name>
    <dbReference type="NCBI Taxonomy" id="64969"/>
    <lineage>
        <taxon>Bacteria</taxon>
        <taxon>Pseudomonadati</taxon>
        <taxon>Pseudomonadota</taxon>
        <taxon>Gammaproteobacteria</taxon>
        <taxon>Oceanospirillales</taxon>
        <taxon>Oceanospirillaceae</taxon>
        <taxon>Oceanospirillum</taxon>
    </lineage>
</organism>
<protein>
    <submittedName>
        <fullName evidence="2">Uncharacterized protein</fullName>
    </submittedName>
</protein>
<dbReference type="RefSeq" id="WP_078745813.1">
    <property type="nucleotide sequence ID" value="NZ_FUXG01000015.1"/>
</dbReference>
<gene>
    <name evidence="2" type="ORF">BTE48_10265</name>
</gene>
<dbReference type="OrthoDB" id="9918301at2"/>
<accession>A0A1T4RAQ8</accession>
<reference evidence="2 3" key="1">
    <citation type="submission" date="2017-01" db="EMBL/GenBank/DDBJ databases">
        <title>Genome Sequencing of a Marine Spirillum, Oceanospirillum multiglobuliferum ATCC 33336, from Japan.</title>
        <authorList>
            <person name="Carney J.G."/>
            <person name="Trachtenberg A.M."/>
            <person name="Rheaume B.A."/>
            <person name="Linnane J.D."/>
            <person name="Pitts N.L."/>
            <person name="Mykles D.L."/>
            <person name="Maclea K.S."/>
        </authorList>
    </citation>
    <scope>NUCLEOTIDE SEQUENCE [LARGE SCALE GENOMIC DNA]</scope>
    <source>
        <strain evidence="2 3">ATCC 33336</strain>
    </source>
</reference>
<comment type="caution">
    <text evidence="2">The sequence shown here is derived from an EMBL/GenBank/DDBJ whole genome shotgun (WGS) entry which is preliminary data.</text>
</comment>
<proteinExistence type="predicted"/>
<dbReference type="EMBL" id="MTSM01000012">
    <property type="protein sequence ID" value="OPX55140.1"/>
    <property type="molecule type" value="Genomic_DNA"/>
</dbReference>
<keyword evidence="1" id="KW-0812">Transmembrane</keyword>
<keyword evidence="1" id="KW-1133">Transmembrane helix</keyword>
<sequence>MLFDSSNFTQTRTVMNGSKLTAVGFVTAIVLGAVIGGSFAPEWAGYIALGGVLLLPSIICKISISQLRSQLPKMLKMAFGGISPWLWGIVILSIAGSVILAINDTEASTIHELVTPILQSIVAAFIFYVIDVNYSRNQKQKNAYELSNKFLKNIVGHAKLLIRGLGEIHEKPATICNISENEKLSWKPEFSQYFSILDGSKESRYLAYDTTITPHKMCNTSELLWRHYQSIQINILKSIRWHGSEIGNEYVRVLMKIDSCYLMQEYIPQKCDPTSPYYLDPMKSTLCIPQYFQEYILLCQKLEELLDQPVMDN</sequence>
<keyword evidence="1" id="KW-0472">Membrane</keyword>
<evidence type="ECO:0000256" key="1">
    <source>
        <dbReference type="SAM" id="Phobius"/>
    </source>
</evidence>
<dbReference type="STRING" id="64969.SAMN02745127_02243"/>